<accession>A0A9N7YYX4</accession>
<reference evidence="1" key="1">
    <citation type="submission" date="2020-03" db="EMBL/GenBank/DDBJ databases">
        <authorList>
            <person name="Weist P."/>
        </authorList>
    </citation>
    <scope>NUCLEOTIDE SEQUENCE</scope>
</reference>
<feature type="non-terminal residue" evidence="1">
    <location>
        <position position="1"/>
    </location>
</feature>
<protein>
    <submittedName>
        <fullName evidence="1">Uncharacterized protein</fullName>
    </submittedName>
</protein>
<keyword evidence="2" id="KW-1185">Reference proteome</keyword>
<sequence length="114" mass="13059">DVRKRPRQEEDQLTPVWDIGRAHQLITCRLTKQRPPYTHTHIHRQEAVTRDTVKAERVLVEQPLSDRLLLNYGNSENQSFYGLSCSEISASASSSEQKLQLVCTELKFLCPAPV</sequence>
<gene>
    <name evidence="1" type="ORF">PLEPLA_LOCUS31041</name>
</gene>
<dbReference type="AlphaFoldDB" id="A0A9N7YYX4"/>
<proteinExistence type="predicted"/>
<comment type="caution">
    <text evidence="1">The sequence shown here is derived from an EMBL/GenBank/DDBJ whole genome shotgun (WGS) entry which is preliminary data.</text>
</comment>
<dbReference type="EMBL" id="CADEAL010003059">
    <property type="protein sequence ID" value="CAB1443325.1"/>
    <property type="molecule type" value="Genomic_DNA"/>
</dbReference>
<dbReference type="Proteomes" id="UP001153269">
    <property type="component" value="Unassembled WGS sequence"/>
</dbReference>
<evidence type="ECO:0000313" key="1">
    <source>
        <dbReference type="EMBL" id="CAB1443325.1"/>
    </source>
</evidence>
<name>A0A9N7YYX4_PLEPL</name>
<evidence type="ECO:0000313" key="2">
    <source>
        <dbReference type="Proteomes" id="UP001153269"/>
    </source>
</evidence>
<organism evidence="1 2">
    <name type="scientific">Pleuronectes platessa</name>
    <name type="common">European plaice</name>
    <dbReference type="NCBI Taxonomy" id="8262"/>
    <lineage>
        <taxon>Eukaryota</taxon>
        <taxon>Metazoa</taxon>
        <taxon>Chordata</taxon>
        <taxon>Craniata</taxon>
        <taxon>Vertebrata</taxon>
        <taxon>Euteleostomi</taxon>
        <taxon>Actinopterygii</taxon>
        <taxon>Neopterygii</taxon>
        <taxon>Teleostei</taxon>
        <taxon>Neoteleostei</taxon>
        <taxon>Acanthomorphata</taxon>
        <taxon>Carangaria</taxon>
        <taxon>Pleuronectiformes</taxon>
        <taxon>Pleuronectoidei</taxon>
        <taxon>Pleuronectidae</taxon>
        <taxon>Pleuronectes</taxon>
    </lineage>
</organism>